<comment type="function">
    <text evidence="2">Catalyzes the hydrolysis of 5-hydroxyisourate (HIU) to 2-oxo-4-hydroxy-4-carboxy-5-ureidoimidazoline (OHCU).</text>
</comment>
<dbReference type="AlphaFoldDB" id="A0A1A5IT95"/>
<dbReference type="PATRIC" id="fig|266835.9.peg.4056"/>
<feature type="domain" description="Transthyretin/hydroxyisourate hydrolase" evidence="9">
    <location>
        <begin position="12"/>
        <end position="123"/>
    </location>
</feature>
<dbReference type="InterPro" id="IPR014306">
    <property type="entry name" value="Hydroxyisourate_hydrolase"/>
</dbReference>
<evidence type="ECO:0000256" key="4">
    <source>
        <dbReference type="ARBA" id="ARBA00011881"/>
    </source>
</evidence>
<evidence type="ECO:0000313" key="11">
    <source>
        <dbReference type="Proteomes" id="UP000093748"/>
    </source>
</evidence>
<dbReference type="PROSITE" id="PS00768">
    <property type="entry name" value="TRANSTHYRETIN_1"/>
    <property type="match status" value="1"/>
</dbReference>
<dbReference type="PANTHER" id="PTHR10395">
    <property type="entry name" value="URICASE AND TRANSTHYRETIN-RELATED"/>
    <property type="match status" value="1"/>
</dbReference>
<dbReference type="GeneID" id="66680665"/>
<dbReference type="InterPro" id="IPR023418">
    <property type="entry name" value="Thyroxine_BS"/>
</dbReference>
<sequence length="124" mass="13119">MAETSKADGGRLTTHVLDTATGKPAAGLSIALYRLDGSARTHLKTVATNADGRCDAALLAGAEFRAGEYELVFAAGDYLRGQGTKLPEPAFLDSVPIRFGMAEAVHYHVPLLISPYGYSTYRGS</sequence>
<evidence type="ECO:0000256" key="3">
    <source>
        <dbReference type="ARBA" id="ARBA00009850"/>
    </source>
</evidence>
<evidence type="ECO:0000256" key="7">
    <source>
        <dbReference type="PIRSR" id="PIRSR600895-51"/>
    </source>
</evidence>
<evidence type="ECO:0000313" key="10">
    <source>
        <dbReference type="EMBL" id="OBP82433.1"/>
    </source>
</evidence>
<accession>A0A1A5IT95</accession>
<evidence type="ECO:0000259" key="9">
    <source>
        <dbReference type="Pfam" id="PF00576"/>
    </source>
</evidence>
<evidence type="ECO:0000256" key="6">
    <source>
        <dbReference type="ARBA" id="ARBA00022801"/>
    </source>
</evidence>
<evidence type="ECO:0000256" key="2">
    <source>
        <dbReference type="ARBA" id="ARBA00002704"/>
    </source>
</evidence>
<dbReference type="PANTHER" id="PTHR10395:SF7">
    <property type="entry name" value="5-HYDROXYISOURATE HYDROLASE"/>
    <property type="match status" value="1"/>
</dbReference>
<dbReference type="OrthoDB" id="9792386at2"/>
<dbReference type="NCBIfam" id="TIGR02962">
    <property type="entry name" value="hdxy_isourate"/>
    <property type="match status" value="1"/>
</dbReference>
<comment type="caution">
    <text evidence="10">The sequence shown here is derived from an EMBL/GenBank/DDBJ whole genome shotgun (WGS) entry which is preliminary data.</text>
</comment>
<evidence type="ECO:0000256" key="5">
    <source>
        <dbReference type="ARBA" id="ARBA00022631"/>
    </source>
</evidence>
<dbReference type="Proteomes" id="UP000093748">
    <property type="component" value="Unassembled WGS sequence"/>
</dbReference>
<keyword evidence="6 8" id="KW-0378">Hydrolase</keyword>
<dbReference type="InterPro" id="IPR036817">
    <property type="entry name" value="Transthyretin/HIU_hydrolase_sf"/>
</dbReference>
<dbReference type="FunFam" id="2.60.40.180:FF:000005">
    <property type="entry name" value="5-hydroxyisourate hydrolase"/>
    <property type="match status" value="1"/>
</dbReference>
<evidence type="ECO:0000256" key="1">
    <source>
        <dbReference type="ARBA" id="ARBA00001043"/>
    </source>
</evidence>
<dbReference type="SMR" id="A0A1A5IT95"/>
<dbReference type="GO" id="GO:0006144">
    <property type="term" value="P:purine nucleobase metabolic process"/>
    <property type="evidence" value="ECO:0007669"/>
    <property type="project" value="UniProtKB-KW"/>
</dbReference>
<dbReference type="EMBL" id="LZTJ01000001">
    <property type="protein sequence ID" value="OBP82433.1"/>
    <property type="molecule type" value="Genomic_DNA"/>
</dbReference>
<comment type="subunit">
    <text evidence="4 8">Homotetramer.</text>
</comment>
<dbReference type="SUPFAM" id="SSF49472">
    <property type="entry name" value="Transthyretin (synonym: prealbumin)"/>
    <property type="match status" value="1"/>
</dbReference>
<name>A0A1A5IT95_RHILI</name>
<dbReference type="Pfam" id="PF00576">
    <property type="entry name" value="Transthyretin"/>
    <property type="match status" value="1"/>
</dbReference>
<dbReference type="PRINTS" id="PR00189">
    <property type="entry name" value="TRNSTHYRETIN"/>
</dbReference>
<dbReference type="RefSeq" id="WP_010912973.1">
    <property type="nucleotide sequence ID" value="NZ_LZTH01000023.1"/>
</dbReference>
<comment type="catalytic activity">
    <reaction evidence="1 8">
        <text>5-hydroxyisourate + H2O = 5-hydroxy-2-oxo-4-ureido-2,5-dihydro-1H-imidazole-5-carboxylate + H(+)</text>
        <dbReference type="Rhea" id="RHEA:23736"/>
        <dbReference type="ChEBI" id="CHEBI:15377"/>
        <dbReference type="ChEBI" id="CHEBI:15378"/>
        <dbReference type="ChEBI" id="CHEBI:18072"/>
        <dbReference type="ChEBI" id="CHEBI:58639"/>
        <dbReference type="EC" id="3.5.2.17"/>
    </reaction>
</comment>
<feature type="binding site" evidence="7">
    <location>
        <position position="121"/>
    </location>
    <ligand>
        <name>substrate</name>
    </ligand>
</feature>
<dbReference type="Gene3D" id="2.60.40.180">
    <property type="entry name" value="Transthyretin/hydroxyisourate hydrolase domain"/>
    <property type="match status" value="1"/>
</dbReference>
<feature type="binding site" evidence="7">
    <location>
        <position position="53"/>
    </location>
    <ligand>
        <name>substrate</name>
    </ligand>
</feature>
<protein>
    <recommendedName>
        <fullName evidence="8">5-hydroxyisourate hydrolase</fullName>
        <shortName evidence="8">HIU hydrolase</shortName>
        <shortName evidence="8">HIUHase</shortName>
        <ecNumber evidence="8">3.5.2.17</ecNumber>
    </recommendedName>
</protein>
<proteinExistence type="inferred from homology"/>
<dbReference type="InterPro" id="IPR000895">
    <property type="entry name" value="Transthyretin/HIU_hydrolase"/>
</dbReference>
<feature type="binding site" evidence="7">
    <location>
        <position position="15"/>
    </location>
    <ligand>
        <name>substrate</name>
    </ligand>
</feature>
<reference evidence="11" key="1">
    <citation type="submission" date="2016-06" db="EMBL/GenBank/DDBJ databases">
        <title>NZP2037 Pacbio-Illumina hybrid assembly.</title>
        <authorList>
            <person name="Ramsay J.P."/>
        </authorList>
    </citation>
    <scope>NUCLEOTIDE SEQUENCE [LARGE SCALE GENOMIC DNA]</scope>
    <source>
        <strain evidence="11">R7ANS::ICEMlSym2042</strain>
    </source>
</reference>
<dbReference type="GO" id="GO:0033971">
    <property type="term" value="F:hydroxyisourate hydrolase activity"/>
    <property type="evidence" value="ECO:0007669"/>
    <property type="project" value="UniProtKB-EC"/>
</dbReference>
<gene>
    <name evidence="10" type="ORF">BAE39_02415</name>
</gene>
<comment type="similarity">
    <text evidence="3 8">Belongs to the transthyretin family. 5-hydroxyisourate hydrolase subfamily.</text>
</comment>
<evidence type="ECO:0000256" key="8">
    <source>
        <dbReference type="RuleBase" id="RU361270"/>
    </source>
</evidence>
<organism evidence="10 11">
    <name type="scientific">Rhizobium loti</name>
    <name type="common">Mesorhizobium loti</name>
    <dbReference type="NCBI Taxonomy" id="381"/>
    <lineage>
        <taxon>Bacteria</taxon>
        <taxon>Pseudomonadati</taxon>
        <taxon>Pseudomonadota</taxon>
        <taxon>Alphaproteobacteria</taxon>
        <taxon>Hyphomicrobiales</taxon>
        <taxon>Phyllobacteriaceae</taxon>
        <taxon>Mesorhizobium</taxon>
    </lineage>
</organism>
<dbReference type="InterPro" id="IPR023419">
    <property type="entry name" value="Transthyretin_CS"/>
</dbReference>
<dbReference type="CDD" id="cd05822">
    <property type="entry name" value="TLP_HIUase"/>
    <property type="match status" value="1"/>
</dbReference>
<dbReference type="PROSITE" id="PS00769">
    <property type="entry name" value="TRANSTHYRETIN_2"/>
    <property type="match status" value="1"/>
</dbReference>
<dbReference type="InterPro" id="IPR023416">
    <property type="entry name" value="Transthyretin/HIU_hydrolase_d"/>
</dbReference>
<keyword evidence="5 8" id="KW-0659">Purine metabolism</keyword>
<dbReference type="EC" id="3.5.2.17" evidence="8"/>